<dbReference type="InterPro" id="IPR001611">
    <property type="entry name" value="Leu-rich_rpt"/>
</dbReference>
<dbReference type="GO" id="GO:0046872">
    <property type="term" value="F:metal ion binding"/>
    <property type="evidence" value="ECO:0007669"/>
    <property type="project" value="UniProtKB-KW"/>
</dbReference>
<reference evidence="7" key="1">
    <citation type="submission" date="2022-10" db="EMBL/GenBank/DDBJ databases">
        <authorList>
            <person name="Chen Y."/>
            <person name="Dougan E. K."/>
            <person name="Chan C."/>
            <person name="Rhodes N."/>
            <person name="Thang M."/>
        </authorList>
    </citation>
    <scope>NUCLEOTIDE SEQUENCE</scope>
</reference>
<accession>A0A9P1CZ83</accession>
<feature type="transmembrane region" description="Helical" evidence="6">
    <location>
        <begin position="431"/>
        <end position="451"/>
    </location>
</feature>
<feature type="transmembrane region" description="Helical" evidence="6">
    <location>
        <begin position="406"/>
        <end position="425"/>
    </location>
</feature>
<evidence type="ECO:0000256" key="4">
    <source>
        <dbReference type="ARBA" id="ARBA00023136"/>
    </source>
</evidence>
<reference evidence="8 9" key="2">
    <citation type="submission" date="2024-05" db="EMBL/GenBank/DDBJ databases">
        <authorList>
            <person name="Chen Y."/>
            <person name="Shah S."/>
            <person name="Dougan E. K."/>
            <person name="Thang M."/>
            <person name="Chan C."/>
        </authorList>
    </citation>
    <scope>NUCLEOTIDE SEQUENCE [LARGE SCALE GENOMIC DNA]</scope>
</reference>
<dbReference type="EMBL" id="CAMXCT010002779">
    <property type="protein sequence ID" value="CAI4000365.1"/>
    <property type="molecule type" value="Genomic_DNA"/>
</dbReference>
<dbReference type="InterPro" id="IPR032675">
    <property type="entry name" value="LRR_dom_sf"/>
</dbReference>
<feature type="binding site" evidence="5">
    <location>
        <position position="433"/>
    </location>
    <ligand>
        <name>Zn(2+)</name>
        <dbReference type="ChEBI" id="CHEBI:29105"/>
    </ligand>
</feature>
<feature type="transmembrane region" description="Helical" evidence="6">
    <location>
        <begin position="320"/>
        <end position="337"/>
    </location>
</feature>
<protein>
    <submittedName>
        <fullName evidence="7">Uncharacterized protein</fullName>
    </submittedName>
</protein>
<feature type="transmembrane region" description="Helical" evidence="6">
    <location>
        <begin position="373"/>
        <end position="394"/>
    </location>
</feature>
<dbReference type="Gene3D" id="3.80.10.10">
    <property type="entry name" value="Ribonuclease Inhibitor"/>
    <property type="match status" value="1"/>
</dbReference>
<evidence type="ECO:0000256" key="1">
    <source>
        <dbReference type="ARBA" id="ARBA00004141"/>
    </source>
</evidence>
<dbReference type="OrthoDB" id="186812at2759"/>
<dbReference type="Pfam" id="PF13516">
    <property type="entry name" value="LRR_6"/>
    <property type="match status" value="3"/>
</dbReference>
<dbReference type="SMART" id="SM00368">
    <property type="entry name" value="LRR_RI"/>
    <property type="match status" value="3"/>
</dbReference>
<dbReference type="InterPro" id="IPR004254">
    <property type="entry name" value="AdipoR/HlyIII-related"/>
</dbReference>
<organism evidence="7">
    <name type="scientific">Cladocopium goreaui</name>
    <dbReference type="NCBI Taxonomy" id="2562237"/>
    <lineage>
        <taxon>Eukaryota</taxon>
        <taxon>Sar</taxon>
        <taxon>Alveolata</taxon>
        <taxon>Dinophyceae</taxon>
        <taxon>Suessiales</taxon>
        <taxon>Symbiodiniaceae</taxon>
        <taxon>Cladocopium</taxon>
    </lineage>
</organism>
<keyword evidence="4 6" id="KW-0472">Membrane</keyword>
<dbReference type="EMBL" id="CAMXCT030002779">
    <property type="protein sequence ID" value="CAL4787677.1"/>
    <property type="molecule type" value="Genomic_DNA"/>
</dbReference>
<feature type="binding site" evidence="5">
    <location>
        <position position="437"/>
    </location>
    <ligand>
        <name>Zn(2+)</name>
        <dbReference type="ChEBI" id="CHEBI:29105"/>
    </ligand>
</feature>
<dbReference type="AlphaFoldDB" id="A0A9P1CZ83"/>
<sequence>MALEREQMDVVAADAAGVPLPPVAKHGQAVTDVGARGSFQEVRDAFAAAEAYAERCKRLAMPVEPSIAVWLRLGGGSLQVPFQSCLLPACEFLAQSQGLKKLSFRSASAPRGTGNANARVLSHVLANNTSLETLDLAYSGIDSDGVADLCAGLRCNKTLKSLSLRGNYLGPKGGELISSLLEQLISEAGPGGATSLRELDISACSIGSGGVRNLAKVAGFKVIYTRLPAAAQEGAPLVNVAHNFETEELWNAITHGLMFLFSIFGTGYLMYKVSDNPVHHIWGTAIFCFGLIFCFGSSTLYHSLFLYPMTGRVLQVLDHAAIYLLIAGTYTPFLLFYSDTPAHMDLLKAEWLLCWLGIVTHICSQYFDWGTSVPYLTGELLLYLMMGWAVLLAWDSFTAQMPGLCISWLVAGGLLYTGGVPFFMLADYRPIHHVIWHLFVAAAAICHWIAVKEAARDALLHHSHGPFSAPVEWWVERFHEVREEISKLHNETQDHGVYRTLIDHLAPLLNGTGTSDAISIPGIAGAFCTPGLDKC</sequence>
<evidence type="ECO:0000313" key="9">
    <source>
        <dbReference type="Proteomes" id="UP001152797"/>
    </source>
</evidence>
<feature type="binding site" evidence="5">
    <location>
        <position position="302"/>
    </location>
    <ligand>
        <name>Zn(2+)</name>
        <dbReference type="ChEBI" id="CHEBI:29105"/>
    </ligand>
</feature>
<evidence type="ECO:0000313" key="8">
    <source>
        <dbReference type="EMBL" id="CAL4787677.1"/>
    </source>
</evidence>
<dbReference type="Pfam" id="PF03006">
    <property type="entry name" value="HlyIII"/>
    <property type="match status" value="1"/>
</dbReference>
<gene>
    <name evidence="7" type="ORF">C1SCF055_LOCUS26486</name>
</gene>
<keyword evidence="3 6" id="KW-1133">Transmembrane helix</keyword>
<evidence type="ECO:0000256" key="6">
    <source>
        <dbReference type="SAM" id="Phobius"/>
    </source>
</evidence>
<evidence type="ECO:0000256" key="2">
    <source>
        <dbReference type="ARBA" id="ARBA00022692"/>
    </source>
</evidence>
<name>A0A9P1CZ83_9DINO</name>
<dbReference type="PANTHER" id="PTHR20855:SF3">
    <property type="entry name" value="LD03007P"/>
    <property type="match status" value="1"/>
</dbReference>
<keyword evidence="2 6" id="KW-0812">Transmembrane</keyword>
<feature type="transmembrane region" description="Helical" evidence="6">
    <location>
        <begin position="281"/>
        <end position="300"/>
    </location>
</feature>
<evidence type="ECO:0000313" key="7">
    <source>
        <dbReference type="EMBL" id="CAI4000365.1"/>
    </source>
</evidence>
<feature type="transmembrane region" description="Helical" evidence="6">
    <location>
        <begin position="249"/>
        <end position="269"/>
    </location>
</feature>
<keyword evidence="9" id="KW-1185">Reference proteome</keyword>
<evidence type="ECO:0000256" key="5">
    <source>
        <dbReference type="PIRSR" id="PIRSR604254-1"/>
    </source>
</evidence>
<proteinExistence type="predicted"/>
<comment type="subcellular location">
    <subcellularLocation>
        <location evidence="1">Membrane</location>
        <topology evidence="1">Multi-pass membrane protein</topology>
    </subcellularLocation>
</comment>
<comment type="caution">
    <text evidence="7">The sequence shown here is derived from an EMBL/GenBank/DDBJ whole genome shotgun (WGS) entry which is preliminary data.</text>
</comment>
<dbReference type="GO" id="GO:0016020">
    <property type="term" value="C:membrane"/>
    <property type="evidence" value="ECO:0007669"/>
    <property type="project" value="UniProtKB-SubCell"/>
</dbReference>
<dbReference type="SUPFAM" id="SSF52047">
    <property type="entry name" value="RNI-like"/>
    <property type="match status" value="1"/>
</dbReference>
<dbReference type="Proteomes" id="UP001152797">
    <property type="component" value="Unassembled WGS sequence"/>
</dbReference>
<dbReference type="PANTHER" id="PTHR20855">
    <property type="entry name" value="ADIPOR/PROGESTIN RECEPTOR-RELATED"/>
    <property type="match status" value="1"/>
</dbReference>
<evidence type="ECO:0000256" key="3">
    <source>
        <dbReference type="ARBA" id="ARBA00022989"/>
    </source>
</evidence>
<keyword evidence="5" id="KW-0479">Metal-binding</keyword>
<keyword evidence="5" id="KW-0862">Zinc</keyword>
<dbReference type="EMBL" id="CAMXCT020002779">
    <property type="protein sequence ID" value="CAL1153740.1"/>
    <property type="molecule type" value="Genomic_DNA"/>
</dbReference>